<evidence type="ECO:0000313" key="1">
    <source>
        <dbReference type="EMBL" id="CDS96477.1"/>
    </source>
</evidence>
<name>A0A822MS36_9VIBR</name>
<evidence type="ECO:0000313" key="2">
    <source>
        <dbReference type="EMBL" id="CDT55089.1"/>
    </source>
</evidence>
<evidence type="ECO:0000313" key="3">
    <source>
        <dbReference type="Proteomes" id="UP000049077"/>
    </source>
</evidence>
<keyword evidence="3" id="KW-1185">Reference proteome</keyword>
<reference evidence="4" key="2">
    <citation type="submission" date="2014-06" db="EMBL/GenBank/DDBJ databases">
        <authorList>
            <person name="Le Roux Frederique"/>
        </authorList>
    </citation>
    <scope>NUCLEOTIDE SEQUENCE [LARGE SCALE GENOMIC DNA]</scope>
    <source>
        <strain evidence="4">J5-5</strain>
    </source>
</reference>
<organism evidence="1 4">
    <name type="scientific">Vibrio crassostreae</name>
    <dbReference type="NCBI Taxonomy" id="246167"/>
    <lineage>
        <taxon>Bacteria</taxon>
        <taxon>Pseudomonadati</taxon>
        <taxon>Pseudomonadota</taxon>
        <taxon>Gammaproteobacteria</taxon>
        <taxon>Vibrionales</taxon>
        <taxon>Vibrionaceae</taxon>
        <taxon>Vibrio</taxon>
    </lineage>
</organism>
<comment type="caution">
    <text evidence="1">The sequence shown here is derived from an EMBL/GenBank/DDBJ whole genome shotgun (WGS) entry which is preliminary data.</text>
</comment>
<dbReference type="EMBL" id="CCJV01000024">
    <property type="protein sequence ID" value="CDS96477.1"/>
    <property type="molecule type" value="Genomic_DNA"/>
</dbReference>
<gene>
    <name evidence="2" type="ORF">VCR4J5_700044</name>
    <name evidence="1" type="ORF">VCR5J5_120044</name>
</gene>
<dbReference type="Proteomes" id="UP000049077">
    <property type="component" value="Unassembled WGS sequence"/>
</dbReference>
<dbReference type="EMBL" id="CCJX01000158">
    <property type="protein sequence ID" value="CDT55089.1"/>
    <property type="molecule type" value="Genomic_DNA"/>
</dbReference>
<dbReference type="AlphaFoldDB" id="A0A822MS36"/>
<reference evidence="1 3" key="1">
    <citation type="submission" date="2014-06" db="EMBL/GenBank/DDBJ databases">
        <authorList>
            <person name="Le Roux F."/>
        </authorList>
    </citation>
    <scope>NUCLEOTIDE SEQUENCE</scope>
    <source>
        <strain evidence="2 3">J5-4</strain>
        <strain evidence="1">J5-5</strain>
    </source>
</reference>
<protein>
    <submittedName>
        <fullName evidence="1">Uncharacterized protein</fullName>
    </submittedName>
</protein>
<sequence length="44" mass="4917">MGRRNVLVLDYRHLRALGVNMVTNHLDGAGDHYQVVGGLDTRLI</sequence>
<dbReference type="Proteomes" id="UP000049495">
    <property type="component" value="Unassembled WGS sequence"/>
</dbReference>
<proteinExistence type="predicted"/>
<accession>A0A822MS36</accession>
<evidence type="ECO:0000313" key="4">
    <source>
        <dbReference type="Proteomes" id="UP000049495"/>
    </source>
</evidence>